<organism evidence="10">
    <name type="scientific">viral metagenome</name>
    <dbReference type="NCBI Taxonomy" id="1070528"/>
    <lineage>
        <taxon>unclassified sequences</taxon>
        <taxon>metagenomes</taxon>
        <taxon>organismal metagenomes</taxon>
    </lineage>
</organism>
<keyword evidence="7" id="KW-0804">Transcription</keyword>
<feature type="region of interest" description="Disordered" evidence="8">
    <location>
        <begin position="420"/>
        <end position="444"/>
    </location>
</feature>
<evidence type="ECO:0000256" key="7">
    <source>
        <dbReference type="ARBA" id="ARBA00023163"/>
    </source>
</evidence>
<feature type="domain" description="Poly(A) polymerase catalytic subunit" evidence="9">
    <location>
        <begin position="51"/>
        <end position="179"/>
    </location>
</feature>
<keyword evidence="4" id="KW-0547">Nucleotide-binding</keyword>
<protein>
    <recommendedName>
        <fullName evidence="9">Poly(A) polymerase catalytic subunit domain-containing protein</fullName>
    </recommendedName>
</protein>
<dbReference type="GO" id="GO:0016740">
    <property type="term" value="F:transferase activity"/>
    <property type="evidence" value="ECO:0007669"/>
    <property type="project" value="UniProtKB-KW"/>
</dbReference>
<comment type="subcellular location">
    <subcellularLocation>
        <location evidence="1">Virion</location>
    </subcellularLocation>
</comment>
<evidence type="ECO:0000313" key="10">
    <source>
        <dbReference type="EMBL" id="QHU26175.1"/>
    </source>
</evidence>
<evidence type="ECO:0000256" key="6">
    <source>
        <dbReference type="ARBA" id="ARBA00022844"/>
    </source>
</evidence>
<evidence type="ECO:0000259" key="9">
    <source>
        <dbReference type="Pfam" id="PF19244"/>
    </source>
</evidence>
<evidence type="ECO:0000256" key="1">
    <source>
        <dbReference type="ARBA" id="ARBA00004328"/>
    </source>
</evidence>
<evidence type="ECO:0000256" key="8">
    <source>
        <dbReference type="SAM" id="MobiDB-lite"/>
    </source>
</evidence>
<dbReference type="GO" id="GO:0005524">
    <property type="term" value="F:ATP binding"/>
    <property type="evidence" value="ECO:0007669"/>
    <property type="project" value="UniProtKB-KW"/>
</dbReference>
<evidence type="ECO:0000256" key="5">
    <source>
        <dbReference type="ARBA" id="ARBA00022840"/>
    </source>
</evidence>
<keyword evidence="3" id="KW-0808">Transferase</keyword>
<keyword evidence="6" id="KW-0946">Virion</keyword>
<name>A0A6C0L7S0_9ZZZZ</name>
<keyword evidence="2" id="KW-0507">mRNA processing</keyword>
<sequence length="444" mass="50451">MEDSPKDILSPILSKPNIQRQIGFLEDAVKQAKKRVDFAIANDTEIQRGIEVVERFLRKKRRVCYGGQAINSLLSKGRKFYDEKYSIPDYDFFTPSYKEDADELIAELKKEGFTEVHMKYSMHEGTIKILMNFVPVADCTDMHPSLFKIIQSRAKVVDGICFTDPEFLRMMMYLELSHPRGEVDRWKKVYERLVLLNTEYPPTTCTDPIRVPTNVTKQERSTVLELVAKRKRVLVGPECIALMDLAGQAKISAEKLVSMDGPVIFMSPQASVDGEDIGDMIRGLQSGHGKVTVTSEKALYSSLFNFTVVKHMKRPIALIFQEDSCHSYSTLHLSNGVAMRTGSFDTILELYYSIHIFGKKELAFFAMPVACLINKLHSIEARARMRPSEYVPAFAVRCSGHQEGIATLLKKRVKRTELERAEKAAETKKGGRLIRGRKTRKISH</sequence>
<evidence type="ECO:0000256" key="2">
    <source>
        <dbReference type="ARBA" id="ARBA00022664"/>
    </source>
</evidence>
<dbReference type="GO" id="GO:0006397">
    <property type="term" value="P:mRNA processing"/>
    <property type="evidence" value="ECO:0007669"/>
    <property type="project" value="UniProtKB-KW"/>
</dbReference>
<dbReference type="EMBL" id="MN740437">
    <property type="protein sequence ID" value="QHU26175.1"/>
    <property type="molecule type" value="Genomic_DNA"/>
</dbReference>
<dbReference type="Pfam" id="PF19244">
    <property type="entry name" value="Poly_A_pol_cat"/>
    <property type="match status" value="1"/>
</dbReference>
<evidence type="ECO:0000256" key="3">
    <source>
        <dbReference type="ARBA" id="ARBA00022679"/>
    </source>
</evidence>
<dbReference type="GO" id="GO:0044423">
    <property type="term" value="C:virion component"/>
    <property type="evidence" value="ECO:0007669"/>
    <property type="project" value="UniProtKB-KW"/>
</dbReference>
<accession>A0A6C0L7S0</accession>
<evidence type="ECO:0000256" key="4">
    <source>
        <dbReference type="ARBA" id="ARBA00022741"/>
    </source>
</evidence>
<reference evidence="10" key="1">
    <citation type="journal article" date="2020" name="Nature">
        <title>Giant virus diversity and host interactions through global metagenomics.</title>
        <authorList>
            <person name="Schulz F."/>
            <person name="Roux S."/>
            <person name="Paez-Espino D."/>
            <person name="Jungbluth S."/>
            <person name="Walsh D.A."/>
            <person name="Denef V.J."/>
            <person name="McMahon K.D."/>
            <person name="Konstantinidis K.T."/>
            <person name="Eloe-Fadrosh E.A."/>
            <person name="Kyrpides N.C."/>
            <person name="Woyke T."/>
        </authorList>
    </citation>
    <scope>NUCLEOTIDE SEQUENCE</scope>
    <source>
        <strain evidence="10">GVMAG-M-3300027759-16</strain>
    </source>
</reference>
<dbReference type="AlphaFoldDB" id="A0A6C0L7S0"/>
<dbReference type="InterPro" id="IPR045355">
    <property type="entry name" value="PolyA_pol_cat_su"/>
</dbReference>
<feature type="compositionally biased region" description="Basic residues" evidence="8">
    <location>
        <begin position="430"/>
        <end position="444"/>
    </location>
</feature>
<keyword evidence="5" id="KW-0067">ATP-binding</keyword>
<proteinExistence type="predicted"/>
<feature type="compositionally biased region" description="Basic and acidic residues" evidence="8">
    <location>
        <begin position="420"/>
        <end position="429"/>
    </location>
</feature>